<dbReference type="PANTHER" id="PTHR43309">
    <property type="entry name" value="5-OXOPROLINASE SUBUNIT C"/>
    <property type="match status" value="1"/>
</dbReference>
<dbReference type="RefSeq" id="WP_377328098.1">
    <property type="nucleotide sequence ID" value="NZ_JBHSNG010000015.1"/>
</dbReference>
<evidence type="ECO:0000256" key="1">
    <source>
        <dbReference type="ARBA" id="ARBA00022741"/>
    </source>
</evidence>
<reference evidence="6" key="1">
    <citation type="journal article" date="2019" name="Int. J. Syst. Evol. Microbiol.">
        <title>The Global Catalogue of Microorganisms (GCM) 10K type strain sequencing project: providing services to taxonomists for standard genome sequencing and annotation.</title>
        <authorList>
            <consortium name="The Broad Institute Genomics Platform"/>
            <consortium name="The Broad Institute Genome Sequencing Center for Infectious Disease"/>
            <person name="Wu L."/>
            <person name="Ma J."/>
        </authorList>
    </citation>
    <scope>NUCLEOTIDE SEQUENCE [LARGE SCALE GENOMIC DNA]</scope>
    <source>
        <strain evidence="6">CGMCC 1.13587</strain>
    </source>
</reference>
<dbReference type="SMART" id="SM00797">
    <property type="entry name" value="AHS2"/>
    <property type="match status" value="1"/>
</dbReference>
<dbReference type="InterPro" id="IPR003778">
    <property type="entry name" value="CT_A_B"/>
</dbReference>
<evidence type="ECO:0000256" key="3">
    <source>
        <dbReference type="ARBA" id="ARBA00022840"/>
    </source>
</evidence>
<proteinExistence type="predicted"/>
<evidence type="ECO:0000313" key="5">
    <source>
        <dbReference type="EMBL" id="MFC5582219.1"/>
    </source>
</evidence>
<dbReference type="Proteomes" id="UP001596111">
    <property type="component" value="Unassembled WGS sequence"/>
</dbReference>
<dbReference type="PANTHER" id="PTHR43309:SF3">
    <property type="entry name" value="5-OXOPROLINASE SUBUNIT C"/>
    <property type="match status" value="1"/>
</dbReference>
<keyword evidence="1" id="KW-0547">Nucleotide-binding</keyword>
<comment type="caution">
    <text evidence="5">The sequence shown here is derived from an EMBL/GenBank/DDBJ whole genome shotgun (WGS) entry which is preliminary data.</text>
</comment>
<dbReference type="Gene3D" id="2.40.100.10">
    <property type="entry name" value="Cyclophilin-like"/>
    <property type="match status" value="1"/>
</dbReference>
<dbReference type="NCBIfam" id="TIGR00724">
    <property type="entry name" value="urea_amlyse_rel"/>
    <property type="match status" value="1"/>
</dbReference>
<evidence type="ECO:0000259" key="4">
    <source>
        <dbReference type="SMART" id="SM00797"/>
    </source>
</evidence>
<dbReference type="InterPro" id="IPR029000">
    <property type="entry name" value="Cyclophilin-like_dom_sf"/>
</dbReference>
<keyword evidence="3" id="KW-0067">ATP-binding</keyword>
<keyword evidence="2" id="KW-0378">Hydrolase</keyword>
<accession>A0ABW0T028</accession>
<evidence type="ECO:0000256" key="2">
    <source>
        <dbReference type="ARBA" id="ARBA00022801"/>
    </source>
</evidence>
<protein>
    <submittedName>
        <fullName evidence="5">Biotin-dependent carboxyltransferase family protein</fullName>
    </submittedName>
</protein>
<keyword evidence="6" id="KW-1185">Reference proteome</keyword>
<feature type="domain" description="Carboxyltransferase" evidence="4">
    <location>
        <begin position="24"/>
        <end position="313"/>
    </location>
</feature>
<sequence length="327" mass="34319">MNVTVIKPGVLSSLQDAGRPGHAALGVGRTGAMDAPAWQLANALVGNTRGEAAIECTLVGPSLRFESAALIALTGAQIAAHAGERTVPMWTTCHLPAGSVLQLGSMAGGCRSYLAIRGGFDVPTLLGSRSSDLHARIGYAHGRALRAGDVLPVAAAAPLPGSPVGNEVHALGWSLDPQPWFDFARRPLALLHGSHWPQLDPASQRLLLGGRFVLSKESNRTASRLDGHTLKLRAPLELISEAVLPGTLQLPPAGRPIALLAEAPVTGGYPRIGQIAAVDLPRLAQLRPGDAVCFHETCMDEALARLAAHRQRLARLLGTISQRLEHA</sequence>
<dbReference type="SUPFAM" id="SSF50891">
    <property type="entry name" value="Cyclophilin-like"/>
    <property type="match status" value="1"/>
</dbReference>
<gene>
    <name evidence="5" type="ORF">ACFPPB_13945</name>
</gene>
<name>A0ABW0T028_9GAMM</name>
<dbReference type="InterPro" id="IPR052708">
    <property type="entry name" value="PxpC"/>
</dbReference>
<dbReference type="EMBL" id="JBHSNG010000015">
    <property type="protein sequence ID" value="MFC5582219.1"/>
    <property type="molecule type" value="Genomic_DNA"/>
</dbReference>
<evidence type="ECO:0000313" key="6">
    <source>
        <dbReference type="Proteomes" id="UP001596111"/>
    </source>
</evidence>
<organism evidence="5 6">
    <name type="scientific">Rhodanobacter terrae</name>
    <dbReference type="NCBI Taxonomy" id="418647"/>
    <lineage>
        <taxon>Bacteria</taxon>
        <taxon>Pseudomonadati</taxon>
        <taxon>Pseudomonadota</taxon>
        <taxon>Gammaproteobacteria</taxon>
        <taxon>Lysobacterales</taxon>
        <taxon>Rhodanobacteraceae</taxon>
        <taxon>Rhodanobacter</taxon>
    </lineage>
</organism>
<dbReference type="Pfam" id="PF02626">
    <property type="entry name" value="CT_A_B"/>
    <property type="match status" value="1"/>
</dbReference>